<evidence type="ECO:0000313" key="2">
    <source>
        <dbReference type="Proteomes" id="UP001169760"/>
    </source>
</evidence>
<keyword evidence="1" id="KW-0645">Protease</keyword>
<organism evidence="1 2">
    <name type="scientific">Saccharophagus degradans</name>
    <dbReference type="NCBI Taxonomy" id="86304"/>
    <lineage>
        <taxon>Bacteria</taxon>
        <taxon>Pseudomonadati</taxon>
        <taxon>Pseudomonadota</taxon>
        <taxon>Gammaproteobacteria</taxon>
        <taxon>Cellvibrionales</taxon>
        <taxon>Cellvibrionaceae</taxon>
        <taxon>Saccharophagus</taxon>
    </lineage>
</organism>
<dbReference type="EC" id="3.4.23.-" evidence="1"/>
<dbReference type="GO" id="GO:0008233">
    <property type="term" value="F:peptidase activity"/>
    <property type="evidence" value="ECO:0007669"/>
    <property type="project" value="UniProtKB-KW"/>
</dbReference>
<dbReference type="Gene3D" id="2.40.70.10">
    <property type="entry name" value="Acid Proteases"/>
    <property type="match status" value="1"/>
</dbReference>
<dbReference type="AlphaFoldDB" id="A0AAW7X3V5"/>
<dbReference type="InterPro" id="IPR034122">
    <property type="entry name" value="Retropepsin-like_bacterial"/>
</dbReference>
<proteinExistence type="predicted"/>
<dbReference type="Proteomes" id="UP001169760">
    <property type="component" value="Unassembled WGS sequence"/>
</dbReference>
<protein>
    <submittedName>
        <fullName evidence="1">Retropepsin-like aspartic protease</fullName>
        <ecNumber evidence="1">3.4.23.-</ecNumber>
    </submittedName>
</protein>
<name>A0AAW7X3V5_9GAMM</name>
<dbReference type="SUPFAM" id="SSF50630">
    <property type="entry name" value="Acid proteases"/>
    <property type="match status" value="1"/>
</dbReference>
<dbReference type="RefSeq" id="WP_303492287.1">
    <property type="nucleotide sequence ID" value="NZ_JAUOPB010000005.1"/>
</dbReference>
<dbReference type="Pfam" id="PF13650">
    <property type="entry name" value="Asp_protease_2"/>
    <property type="match status" value="1"/>
</dbReference>
<dbReference type="InterPro" id="IPR021109">
    <property type="entry name" value="Peptidase_aspartic_dom_sf"/>
</dbReference>
<keyword evidence="1" id="KW-0378">Hydrolase</keyword>
<reference evidence="1" key="1">
    <citation type="submission" date="2023-07" db="EMBL/GenBank/DDBJ databases">
        <title>Genome content predicts the carbon catabolic preferences of heterotrophic bacteria.</title>
        <authorList>
            <person name="Gralka M."/>
        </authorList>
    </citation>
    <scope>NUCLEOTIDE SEQUENCE</scope>
    <source>
        <strain evidence="1">I3M17_2</strain>
    </source>
</reference>
<dbReference type="GO" id="GO:0006508">
    <property type="term" value="P:proteolysis"/>
    <property type="evidence" value="ECO:0007669"/>
    <property type="project" value="UniProtKB-KW"/>
</dbReference>
<dbReference type="CDD" id="cd05483">
    <property type="entry name" value="retropepsin_like_bacteria"/>
    <property type="match status" value="1"/>
</dbReference>
<sequence>MNKSMLGSSYRLLQLLMVMLGLGATMLVCAQAPKPPSLSHKEFNEVIPIVVENNKIFLRAKINNKEFRFIFDSGSPTVITTQAAQAAGLKPVGQQGAVAKNTGTDANGVAVTMDKYQVDTLQLGGVAFSNFTALVFDPSHLPIGGCVLDGGVIGSDLFPQAVWQLNAQDNTLTIVSSVKALKYVKKSKNTKEVPLLQFGYPFAPIFDYKVGKHLNDKLMFDTGAPILVALARPAYEAINNSREQQGLLGDIGTIVARGYAPESAARITQEQDVVEVPLDSLAIGKLKLTDINASVREKAPSLLGAVILKSHIVTLDYPNKKAYFYAYNTDYKPPVESQVQFRLDGDKVQVSYIGKGSESERRGVQLGHTVWNINGVDVGTINDKNRCEKVRWLLGLKYSPQIEYTLMVNGLEQKIVEKGS</sequence>
<dbReference type="EMBL" id="JAUOPB010000005">
    <property type="protein sequence ID" value="MDO6422328.1"/>
    <property type="molecule type" value="Genomic_DNA"/>
</dbReference>
<comment type="caution">
    <text evidence="1">The sequence shown here is derived from an EMBL/GenBank/DDBJ whole genome shotgun (WGS) entry which is preliminary data.</text>
</comment>
<accession>A0AAW7X3V5</accession>
<evidence type="ECO:0000313" key="1">
    <source>
        <dbReference type="EMBL" id="MDO6422328.1"/>
    </source>
</evidence>
<gene>
    <name evidence="1" type="ORF">Q4521_07570</name>
</gene>